<comment type="caution">
    <text evidence="3">The sequence shown here is derived from an EMBL/GenBank/DDBJ whole genome shotgun (WGS) entry which is preliminary data.</text>
</comment>
<dbReference type="CDD" id="cd07724">
    <property type="entry name" value="POD-like_MBL-fold"/>
    <property type="match status" value="1"/>
</dbReference>
<evidence type="ECO:0000313" key="3">
    <source>
        <dbReference type="EMBL" id="MBD3365128.1"/>
    </source>
</evidence>
<evidence type="ECO:0000259" key="2">
    <source>
        <dbReference type="PROSITE" id="PS50206"/>
    </source>
</evidence>
<gene>
    <name evidence="3" type="ORF">GF359_07925</name>
</gene>
<dbReference type="PROSITE" id="PS50206">
    <property type="entry name" value="RHODANESE_3"/>
    <property type="match status" value="2"/>
</dbReference>
<keyword evidence="1" id="KW-0479">Metal-binding</keyword>
<dbReference type="GO" id="GO:0050313">
    <property type="term" value="F:sulfur dioxygenase activity"/>
    <property type="evidence" value="ECO:0007669"/>
    <property type="project" value="InterPro"/>
</dbReference>
<dbReference type="PANTHER" id="PTHR43084">
    <property type="entry name" value="PERSULFIDE DIOXYGENASE ETHE1"/>
    <property type="match status" value="1"/>
</dbReference>
<dbReference type="Gene3D" id="3.40.250.10">
    <property type="entry name" value="Rhodanese-like domain"/>
    <property type="match status" value="2"/>
</dbReference>
<dbReference type="SMART" id="SM00849">
    <property type="entry name" value="Lactamase_B"/>
    <property type="match status" value="1"/>
</dbReference>
<proteinExistence type="predicted"/>
<dbReference type="SUPFAM" id="SSF56281">
    <property type="entry name" value="Metallo-hydrolase/oxidoreductase"/>
    <property type="match status" value="1"/>
</dbReference>
<dbReference type="EMBL" id="WJKJ01000262">
    <property type="protein sequence ID" value="MBD3365128.1"/>
    <property type="molecule type" value="Genomic_DNA"/>
</dbReference>
<evidence type="ECO:0000256" key="1">
    <source>
        <dbReference type="ARBA" id="ARBA00022723"/>
    </source>
</evidence>
<feature type="domain" description="Rhodanese" evidence="2">
    <location>
        <begin position="260"/>
        <end position="349"/>
    </location>
</feature>
<dbReference type="InterPro" id="IPR001763">
    <property type="entry name" value="Rhodanese-like_dom"/>
</dbReference>
<dbReference type="InterPro" id="IPR044528">
    <property type="entry name" value="POD-like_MBL-fold"/>
</dbReference>
<dbReference type="Gene3D" id="3.60.15.10">
    <property type="entry name" value="Ribonuclease Z/Hydroxyacylglutathione hydrolase-like"/>
    <property type="match status" value="1"/>
</dbReference>
<dbReference type="InterPro" id="IPR001279">
    <property type="entry name" value="Metallo-B-lactamas"/>
</dbReference>
<reference evidence="3" key="1">
    <citation type="submission" date="2019-11" db="EMBL/GenBank/DDBJ databases">
        <title>Microbial mats filling the niche in hypersaline microbial mats.</title>
        <authorList>
            <person name="Wong H.L."/>
            <person name="Macleod F.I."/>
            <person name="White R.A. III"/>
            <person name="Burns B.P."/>
        </authorList>
    </citation>
    <scope>NUCLEOTIDE SEQUENCE</scope>
    <source>
        <strain evidence="3">Bin_327</strain>
    </source>
</reference>
<organism evidence="3 4">
    <name type="scientific">candidate division WOR-3 bacterium</name>
    <dbReference type="NCBI Taxonomy" id="2052148"/>
    <lineage>
        <taxon>Bacteria</taxon>
        <taxon>Bacteria division WOR-3</taxon>
    </lineage>
</organism>
<sequence>MLFERIESEGLAHYSYMIGAGTTAVVIDPRRDCGVYVDLVRENGMRITHILETHRNEDYVIGSAELAARTGAQIWHADSELPYAYGKPVKEDQVWKVGAFKIKALSTPGHTPGSMSYLLYDPDGNPWVCFTGDALFAGDAGRIDLMGMDKAEKMAGMLYESIFKKLLPLGDGVIVCPAHGSGSVCGSEIAERTWTTIGLERRYNPKLQYKDKNEFISNVAKELERPPYFRMMEKHNLEGAPILGSLPVPPALSAAEFSDKIKDSFILDTRMELGFGSAHIPYSQSIWKGGLASFAGWFIPYDKPILLVTEDNDPADIVRRLVRIGYDSIAGALAGGMLSWHMSGEPSCSIRTVNVQELCRKLDTGDNTLILDVRGPDEIESRGRIPEALEIHVTLIPERLEEIPKDKKITVFCGSGMRSMIAASFLAKHGYNDLRVVLGGLSGWNSASCPIDLKEKD</sequence>
<dbReference type="Pfam" id="PF00753">
    <property type="entry name" value="Lactamase_B"/>
    <property type="match status" value="1"/>
</dbReference>
<dbReference type="AlphaFoldDB" id="A0A9D5QCX2"/>
<dbReference type="CDD" id="cd00158">
    <property type="entry name" value="RHOD"/>
    <property type="match status" value="1"/>
</dbReference>
<name>A0A9D5QCX2_UNCW3</name>
<dbReference type="Proteomes" id="UP000630660">
    <property type="component" value="Unassembled WGS sequence"/>
</dbReference>
<dbReference type="GO" id="GO:0070813">
    <property type="term" value="P:hydrogen sulfide metabolic process"/>
    <property type="evidence" value="ECO:0007669"/>
    <property type="project" value="TreeGrafter"/>
</dbReference>
<evidence type="ECO:0000313" key="4">
    <source>
        <dbReference type="Proteomes" id="UP000630660"/>
    </source>
</evidence>
<dbReference type="Pfam" id="PF00581">
    <property type="entry name" value="Rhodanese"/>
    <property type="match status" value="2"/>
</dbReference>
<dbReference type="SUPFAM" id="SSF52821">
    <property type="entry name" value="Rhodanese/Cell cycle control phosphatase"/>
    <property type="match status" value="2"/>
</dbReference>
<dbReference type="SMART" id="SM00450">
    <property type="entry name" value="RHOD"/>
    <property type="match status" value="2"/>
</dbReference>
<dbReference type="PANTHER" id="PTHR43084:SF1">
    <property type="entry name" value="PERSULFIDE DIOXYGENASE ETHE1, MITOCHONDRIAL"/>
    <property type="match status" value="1"/>
</dbReference>
<protein>
    <submittedName>
        <fullName evidence="3">MBL fold metallo-hydrolase</fullName>
    </submittedName>
</protein>
<accession>A0A9D5QCX2</accession>
<dbReference type="InterPro" id="IPR036866">
    <property type="entry name" value="RibonucZ/Hydroxyglut_hydro"/>
</dbReference>
<feature type="domain" description="Rhodanese" evidence="2">
    <location>
        <begin position="364"/>
        <end position="450"/>
    </location>
</feature>
<dbReference type="GO" id="GO:0006749">
    <property type="term" value="P:glutathione metabolic process"/>
    <property type="evidence" value="ECO:0007669"/>
    <property type="project" value="InterPro"/>
</dbReference>
<dbReference type="InterPro" id="IPR036873">
    <property type="entry name" value="Rhodanese-like_dom_sf"/>
</dbReference>
<dbReference type="GO" id="GO:0046872">
    <property type="term" value="F:metal ion binding"/>
    <property type="evidence" value="ECO:0007669"/>
    <property type="project" value="UniProtKB-KW"/>
</dbReference>
<dbReference type="InterPro" id="IPR051682">
    <property type="entry name" value="Mito_Persulfide_Diox"/>
</dbReference>